<feature type="chain" id="PRO_5011696086" description="Matrixin" evidence="1">
    <location>
        <begin position="23"/>
        <end position="210"/>
    </location>
</feature>
<reference evidence="3" key="1">
    <citation type="submission" date="2016-10" db="EMBL/GenBank/DDBJ databases">
        <authorList>
            <person name="Varghese N."/>
            <person name="Submissions S."/>
        </authorList>
    </citation>
    <scope>NUCLEOTIDE SEQUENCE [LARGE SCALE GENOMIC DNA]</scope>
    <source>
        <strain evidence="3">DSM 45419</strain>
    </source>
</reference>
<dbReference type="Proteomes" id="UP000198680">
    <property type="component" value="Unassembled WGS sequence"/>
</dbReference>
<dbReference type="EMBL" id="FNHE01000017">
    <property type="protein sequence ID" value="SDN34989.1"/>
    <property type="molecule type" value="Genomic_DNA"/>
</dbReference>
<keyword evidence="1" id="KW-0732">Signal</keyword>
<organism evidence="2 3">
    <name type="scientific">Geodermatophilus siccatus</name>
    <dbReference type="NCBI Taxonomy" id="1137991"/>
    <lineage>
        <taxon>Bacteria</taxon>
        <taxon>Bacillati</taxon>
        <taxon>Actinomycetota</taxon>
        <taxon>Actinomycetes</taxon>
        <taxon>Geodermatophilales</taxon>
        <taxon>Geodermatophilaceae</taxon>
        <taxon>Geodermatophilus</taxon>
    </lineage>
</organism>
<gene>
    <name evidence="2" type="ORF">SAMN05660642_04632</name>
</gene>
<dbReference type="GO" id="GO:0008237">
    <property type="term" value="F:metallopeptidase activity"/>
    <property type="evidence" value="ECO:0007669"/>
    <property type="project" value="InterPro"/>
</dbReference>
<dbReference type="Gene3D" id="3.40.390.10">
    <property type="entry name" value="Collagenase (Catalytic Domain)"/>
    <property type="match status" value="1"/>
</dbReference>
<dbReference type="SUPFAM" id="SSF55486">
    <property type="entry name" value="Metalloproteases ('zincins'), catalytic domain"/>
    <property type="match status" value="1"/>
</dbReference>
<evidence type="ECO:0000256" key="1">
    <source>
        <dbReference type="SAM" id="SignalP"/>
    </source>
</evidence>
<dbReference type="InterPro" id="IPR024079">
    <property type="entry name" value="MetalloPept_cat_dom_sf"/>
</dbReference>
<protein>
    <recommendedName>
        <fullName evidence="4">Matrixin</fullName>
    </recommendedName>
</protein>
<feature type="signal peptide" evidence="1">
    <location>
        <begin position="1"/>
        <end position="22"/>
    </location>
</feature>
<keyword evidence="3" id="KW-1185">Reference proteome</keyword>
<evidence type="ECO:0000313" key="2">
    <source>
        <dbReference type="EMBL" id="SDN34989.1"/>
    </source>
</evidence>
<dbReference type="AlphaFoldDB" id="A0A1H0ANM5"/>
<evidence type="ECO:0000313" key="3">
    <source>
        <dbReference type="Proteomes" id="UP000198680"/>
    </source>
</evidence>
<proteinExistence type="predicted"/>
<accession>A0A1H0ANM5</accession>
<sequence length="210" mass="22976">MRLVAVAAGLLASLTFAAPAQADAFGLDLPNDLVGGVGGIPDNFTHTYCFDGSGWTSEWQNLVHGRMANLDTQTSYTDLFPQPGPCANITDVWFQLSTTMGTSTRGDYECRLWNNGPDGKPDSGDERCESAIIRINSRAGVLTDDQERRKTICHEIGHSVGLKHGNNPANNTNHEYNDCMKNGTVPDGNIWRQYNDHHVDHANSRTPSES</sequence>
<name>A0A1H0ANM5_9ACTN</name>
<evidence type="ECO:0008006" key="4">
    <source>
        <dbReference type="Google" id="ProtNLM"/>
    </source>
</evidence>